<reference evidence="3" key="1">
    <citation type="submission" date="2020-02" db="EMBL/GenBank/DDBJ databases">
        <authorList>
            <person name="Lichtner F.J."/>
        </authorList>
    </citation>
    <scope>NUCLEOTIDE SEQUENCE</scope>
    <source>
        <strain evidence="3">G10</strain>
    </source>
</reference>
<dbReference type="GO" id="GO:0016787">
    <property type="term" value="F:hydrolase activity"/>
    <property type="evidence" value="ECO:0007669"/>
    <property type="project" value="UniProtKB-KW"/>
</dbReference>
<evidence type="ECO:0000259" key="2">
    <source>
        <dbReference type="Pfam" id="PF03959"/>
    </source>
</evidence>
<dbReference type="InterPro" id="IPR050593">
    <property type="entry name" value="LovG"/>
</dbReference>
<accession>A0A9P5KXS5</accession>
<dbReference type="InterPro" id="IPR029058">
    <property type="entry name" value="AB_hydrolase_fold"/>
</dbReference>
<dbReference type="Proteomes" id="UP000701341">
    <property type="component" value="Unassembled WGS sequence"/>
</dbReference>
<comment type="caution">
    <text evidence="3">The sequence shown here is derived from an EMBL/GenBank/DDBJ whole genome shotgun (WGS) entry which is preliminary data.</text>
</comment>
<organism evidence="3 4">
    <name type="scientific">Penicillium crustosum</name>
    <name type="common">Blue mold fungus</name>
    <dbReference type="NCBI Taxonomy" id="36656"/>
    <lineage>
        <taxon>Eukaryota</taxon>
        <taxon>Fungi</taxon>
        <taxon>Dikarya</taxon>
        <taxon>Ascomycota</taxon>
        <taxon>Pezizomycotina</taxon>
        <taxon>Eurotiomycetes</taxon>
        <taxon>Eurotiomycetidae</taxon>
        <taxon>Eurotiales</taxon>
        <taxon>Aspergillaceae</taxon>
        <taxon>Penicillium</taxon>
    </lineage>
</organism>
<sequence length="259" mass="28123">MKILMIHGILNARIPQCLRSKLNHYSVGSRQSGELFRAKLQALEKLIHRALGPLQPGVELVYPTAPFALQPSSGTTSDLRSRHGAWSWFESESIDGLYPGLEGGLESIASILKDSGPFDGIVGFSQGAAAAAMVASLLEGNRKEAFARLEAEAGISYPACFADLEHPPLKFVVSISGYVASHPDYRAFYDPVIRTPVLHFLGSMDTVVDERASMRLVESCQEVGDEKKQIVIWHSGGHVVPSGKRELAVVAHFIKSNVS</sequence>
<dbReference type="GO" id="GO:0005737">
    <property type="term" value="C:cytoplasm"/>
    <property type="evidence" value="ECO:0007669"/>
    <property type="project" value="TreeGrafter"/>
</dbReference>
<dbReference type="GO" id="GO:0072330">
    <property type="term" value="P:monocarboxylic acid biosynthetic process"/>
    <property type="evidence" value="ECO:0007669"/>
    <property type="project" value="UniProtKB-ARBA"/>
</dbReference>
<keyword evidence="4" id="KW-1185">Reference proteome</keyword>
<dbReference type="SUPFAM" id="SSF53474">
    <property type="entry name" value="alpha/beta-Hydrolases"/>
    <property type="match status" value="1"/>
</dbReference>
<keyword evidence="1" id="KW-0378">Hydrolase</keyword>
<dbReference type="GO" id="GO:0017000">
    <property type="term" value="P:antibiotic biosynthetic process"/>
    <property type="evidence" value="ECO:0007669"/>
    <property type="project" value="UniProtKB-ARBA"/>
</dbReference>
<protein>
    <recommendedName>
        <fullName evidence="2">Serine hydrolase domain-containing protein</fullName>
    </recommendedName>
</protein>
<evidence type="ECO:0000313" key="4">
    <source>
        <dbReference type="Proteomes" id="UP000701341"/>
    </source>
</evidence>
<name>A0A9P5KXS5_PENCR</name>
<gene>
    <name evidence="3" type="ORF">PCG10_003201</name>
</gene>
<dbReference type="GO" id="GO:0005634">
    <property type="term" value="C:nucleus"/>
    <property type="evidence" value="ECO:0007669"/>
    <property type="project" value="TreeGrafter"/>
</dbReference>
<dbReference type="GO" id="GO:0019748">
    <property type="term" value="P:secondary metabolic process"/>
    <property type="evidence" value="ECO:0007669"/>
    <property type="project" value="TreeGrafter"/>
</dbReference>
<evidence type="ECO:0000313" key="3">
    <source>
        <dbReference type="EMBL" id="KAF7515471.1"/>
    </source>
</evidence>
<dbReference type="AlphaFoldDB" id="A0A9P5KXS5"/>
<proteinExistence type="predicted"/>
<dbReference type="Pfam" id="PF03959">
    <property type="entry name" value="FSH1"/>
    <property type="match status" value="1"/>
</dbReference>
<dbReference type="PANTHER" id="PTHR48070:SF6">
    <property type="entry name" value="ESTERASE OVCA2"/>
    <property type="match status" value="1"/>
</dbReference>
<dbReference type="EMBL" id="JAAOZQ010000177">
    <property type="protein sequence ID" value="KAF7515471.1"/>
    <property type="molecule type" value="Genomic_DNA"/>
</dbReference>
<dbReference type="Gene3D" id="3.40.50.1820">
    <property type="entry name" value="alpha/beta hydrolase"/>
    <property type="match status" value="1"/>
</dbReference>
<dbReference type="InterPro" id="IPR005645">
    <property type="entry name" value="FSH-like_dom"/>
</dbReference>
<feature type="domain" description="Serine hydrolase" evidence="2">
    <location>
        <begin position="28"/>
        <end position="246"/>
    </location>
</feature>
<dbReference type="PANTHER" id="PTHR48070">
    <property type="entry name" value="ESTERASE OVCA2"/>
    <property type="match status" value="1"/>
</dbReference>
<evidence type="ECO:0000256" key="1">
    <source>
        <dbReference type="ARBA" id="ARBA00022801"/>
    </source>
</evidence>